<comment type="caution">
    <text evidence="5">The sequence shown here is derived from an EMBL/GenBank/DDBJ whole genome shotgun (WGS) entry which is preliminary data.</text>
</comment>
<feature type="chain" id="PRO_5002214674" evidence="3">
    <location>
        <begin position="21"/>
        <end position="130"/>
    </location>
</feature>
<feature type="domain" description="Proteinase inhibitor I42 chagasin" evidence="4">
    <location>
        <begin position="38"/>
        <end position="127"/>
    </location>
</feature>
<keyword evidence="2" id="KW-0789">Thiol protease inhibitor</keyword>
<keyword evidence="1" id="KW-0646">Protease inhibitor</keyword>
<keyword evidence="3" id="KW-0732">Signal</keyword>
<dbReference type="InterPro" id="IPR018990">
    <property type="entry name" value="Prot_inh_I42_chagasin"/>
</dbReference>
<dbReference type="EMBL" id="JXQW01000046">
    <property type="protein sequence ID" value="KIP98233.1"/>
    <property type="molecule type" value="Genomic_DNA"/>
</dbReference>
<proteinExistence type="predicted"/>
<evidence type="ECO:0000256" key="2">
    <source>
        <dbReference type="ARBA" id="ARBA00022704"/>
    </source>
</evidence>
<sequence length="130" mass="14035">MTFAHSLPLVAAVALLSACASQSRSVTVQEQRQCPLDLHAGQQMILTLPSNPTTGYRWVVRENAASVLKSLGPEVYSAAENSDLVGGDGHSTWRFQATESGEAQLLLTYVQPWDASAEPADTFDCRVSVR</sequence>
<evidence type="ECO:0000313" key="6">
    <source>
        <dbReference type="Proteomes" id="UP000032068"/>
    </source>
</evidence>
<dbReference type="Gene3D" id="2.60.40.2020">
    <property type="match status" value="1"/>
</dbReference>
<dbReference type="SUPFAM" id="SSF141066">
    <property type="entry name" value="ICP-like"/>
    <property type="match status" value="1"/>
</dbReference>
<dbReference type="RefSeq" id="WP_042555031.1">
    <property type="nucleotide sequence ID" value="NZ_JXQW01000046.1"/>
</dbReference>
<protein>
    <submittedName>
        <fullName evidence="5">Peptidase inhibitor I42</fullName>
    </submittedName>
</protein>
<evidence type="ECO:0000313" key="5">
    <source>
        <dbReference type="EMBL" id="KIP98233.1"/>
    </source>
</evidence>
<evidence type="ECO:0000259" key="4">
    <source>
        <dbReference type="Pfam" id="PF09394"/>
    </source>
</evidence>
<dbReference type="GO" id="GO:0004869">
    <property type="term" value="F:cysteine-type endopeptidase inhibitor activity"/>
    <property type="evidence" value="ECO:0007669"/>
    <property type="project" value="UniProtKB-KW"/>
</dbReference>
<dbReference type="PANTHER" id="PTHR36530">
    <property type="entry name" value="INHIBITOR OF CYSTEINE PEPTIDASE"/>
    <property type="match status" value="1"/>
</dbReference>
<evidence type="ECO:0000256" key="1">
    <source>
        <dbReference type="ARBA" id="ARBA00022690"/>
    </source>
</evidence>
<dbReference type="PANTHER" id="PTHR36530:SF1">
    <property type="entry name" value="AMOEBIASIN-1"/>
    <property type="match status" value="1"/>
</dbReference>
<organism evidence="5 6">
    <name type="scientific">Pseudomonas fulva</name>
    <dbReference type="NCBI Taxonomy" id="47880"/>
    <lineage>
        <taxon>Bacteria</taxon>
        <taxon>Pseudomonadati</taxon>
        <taxon>Pseudomonadota</taxon>
        <taxon>Gammaproteobacteria</taxon>
        <taxon>Pseudomonadales</taxon>
        <taxon>Pseudomonadaceae</taxon>
        <taxon>Pseudomonas</taxon>
    </lineage>
</organism>
<evidence type="ECO:0000256" key="3">
    <source>
        <dbReference type="SAM" id="SignalP"/>
    </source>
</evidence>
<dbReference type="InterPro" id="IPR036331">
    <property type="entry name" value="Chagasin-like_sf"/>
</dbReference>
<dbReference type="Pfam" id="PF09394">
    <property type="entry name" value="Inhibitor_I42"/>
    <property type="match status" value="1"/>
</dbReference>
<dbReference type="OrthoDB" id="670336at2"/>
<accession>A0A0D0KML1</accession>
<reference evidence="5 6" key="1">
    <citation type="submission" date="2014-12" db="EMBL/GenBank/DDBJ databases">
        <title>16Stimator: statistical estimation of ribosomal gene copy numbers from draft genome assemblies.</title>
        <authorList>
            <person name="Perisin M.A."/>
            <person name="Vetter M."/>
            <person name="Gilbert J.A."/>
            <person name="Bergelson J."/>
        </authorList>
    </citation>
    <scope>NUCLEOTIDE SEQUENCE [LARGE SCALE GENOMIC DNA]</scope>
    <source>
        <strain evidence="5 6">MEJ086</strain>
    </source>
</reference>
<dbReference type="InterPro" id="IPR052781">
    <property type="entry name" value="Cys_protease_inhibitor_I42"/>
</dbReference>
<name>A0A0D0KML1_9PSED</name>
<dbReference type="AlphaFoldDB" id="A0A0D0KML1"/>
<dbReference type="Proteomes" id="UP000032068">
    <property type="component" value="Unassembled WGS sequence"/>
</dbReference>
<gene>
    <name evidence="5" type="ORF">RU08_16990</name>
</gene>
<feature type="signal peptide" evidence="3">
    <location>
        <begin position="1"/>
        <end position="20"/>
    </location>
</feature>